<evidence type="ECO:0000256" key="1">
    <source>
        <dbReference type="ARBA" id="ARBA00004123"/>
    </source>
</evidence>
<evidence type="ECO:0000256" key="6">
    <source>
        <dbReference type="ARBA" id="ARBA00023242"/>
    </source>
</evidence>
<dbReference type="InterPro" id="IPR003395">
    <property type="entry name" value="RecF/RecN/SMC_N"/>
</dbReference>
<comment type="subcellular location">
    <subcellularLocation>
        <location evidence="2">Chromosome</location>
    </subcellularLocation>
    <subcellularLocation>
        <location evidence="1">Nucleus</location>
    </subcellularLocation>
</comment>
<dbReference type="PANTHER" id="PTHR18937:SF12">
    <property type="entry name" value="STRUCTURAL MAINTENANCE OF CHROMOSOMES PROTEIN"/>
    <property type="match status" value="1"/>
</dbReference>
<evidence type="ECO:0000256" key="8">
    <source>
        <dbReference type="SAM" id="Coils"/>
    </source>
</evidence>
<keyword evidence="8" id="KW-0175">Coiled coil</keyword>
<evidence type="ECO:0000256" key="9">
    <source>
        <dbReference type="SAM" id="MobiDB-lite"/>
    </source>
</evidence>
<dbReference type="GO" id="GO:0016887">
    <property type="term" value="F:ATP hydrolysis activity"/>
    <property type="evidence" value="ECO:0007669"/>
    <property type="project" value="InterPro"/>
</dbReference>
<dbReference type="GO" id="GO:0003677">
    <property type="term" value="F:DNA binding"/>
    <property type="evidence" value="ECO:0007669"/>
    <property type="project" value="TreeGrafter"/>
</dbReference>
<dbReference type="Gene3D" id="3.40.50.300">
    <property type="entry name" value="P-loop containing nucleotide triphosphate hydrolases"/>
    <property type="match status" value="1"/>
</dbReference>
<feature type="coiled-coil region" evidence="8">
    <location>
        <begin position="422"/>
        <end position="477"/>
    </location>
</feature>
<keyword evidence="3" id="KW-0158">Chromosome</keyword>
<dbReference type="GO" id="GO:0051301">
    <property type="term" value="P:cell division"/>
    <property type="evidence" value="ECO:0007669"/>
    <property type="project" value="UniProtKB-KW"/>
</dbReference>
<evidence type="ECO:0000313" key="11">
    <source>
        <dbReference type="EMBL" id="VVD05148.1"/>
    </source>
</evidence>
<keyword evidence="6" id="KW-0539">Nucleus</keyword>
<dbReference type="CDD" id="cd03275">
    <property type="entry name" value="ABC_SMC1_euk"/>
    <property type="match status" value="1"/>
</dbReference>
<keyword evidence="4" id="KW-0132">Cell division</keyword>
<evidence type="ECO:0000256" key="7">
    <source>
        <dbReference type="ARBA" id="ARBA00023306"/>
    </source>
</evidence>
<keyword evidence="5" id="KW-0498">Mitosis</keyword>
<keyword evidence="12" id="KW-1185">Reference proteome</keyword>
<reference evidence="11 12" key="1">
    <citation type="submission" date="2017-07" db="EMBL/GenBank/DDBJ databases">
        <authorList>
            <person name="Talla V."/>
            <person name="Backstrom N."/>
        </authorList>
    </citation>
    <scope>NUCLEOTIDE SEQUENCE [LARGE SCALE GENOMIC DNA]</scope>
</reference>
<sequence>MPAFLKCIEIENFKTYRGHHVIGPLKPFTAIMGPNGSGKSNFMEAVCFVMGEKTSLLRVKRLSDLIHGAHINKPVASSASVTATFILENQNEKKFQRFAVAHSSDYRINDSSVTEGQYLQELAELGINVKAKNFLVLQGAVQSIAMKNSQERTALFEEFCGSGIFKEQYEKYRLEVEDAEKEMQFLYLKKKGVRADMNEATKEKQEAEEYSTVEKKLAQNRTKFLLFHLYHADLTINNCEEELEYKQNDVVNIEKKWKQVDKTLKEQKKEAGIAQRDLAMVEKGIREVIAKKRPIFLKAKESVTHCVKKLSSALKTLEQARKAHEAHQENISELTTELRVVKNEMLMWERSRQALAGEVHLAEIQIREYEKLKMEASRRAARYLQELDSIHREQKAHQDNIDNEMRKKMEVQNIYTQKCHERDEALNRIEKLNDHINTSQMKVDELCRRRAQLQEDMRSCREHVQALQAQLEEVTTQLGDALRPVDSFVPADTPALQRRPYEGDGPLRGRHRPPSKTRRT</sequence>
<evidence type="ECO:0000256" key="4">
    <source>
        <dbReference type="ARBA" id="ARBA00022618"/>
    </source>
</evidence>
<evidence type="ECO:0000313" key="12">
    <source>
        <dbReference type="Proteomes" id="UP000324832"/>
    </source>
</evidence>
<evidence type="ECO:0000256" key="5">
    <source>
        <dbReference type="ARBA" id="ARBA00022776"/>
    </source>
</evidence>
<feature type="coiled-coil region" evidence="8">
    <location>
        <begin position="162"/>
        <end position="210"/>
    </location>
</feature>
<organism evidence="11 12">
    <name type="scientific">Leptidea sinapis</name>
    <dbReference type="NCBI Taxonomy" id="189913"/>
    <lineage>
        <taxon>Eukaryota</taxon>
        <taxon>Metazoa</taxon>
        <taxon>Ecdysozoa</taxon>
        <taxon>Arthropoda</taxon>
        <taxon>Hexapoda</taxon>
        <taxon>Insecta</taxon>
        <taxon>Pterygota</taxon>
        <taxon>Neoptera</taxon>
        <taxon>Endopterygota</taxon>
        <taxon>Lepidoptera</taxon>
        <taxon>Glossata</taxon>
        <taxon>Ditrysia</taxon>
        <taxon>Papilionoidea</taxon>
        <taxon>Pieridae</taxon>
        <taxon>Dismorphiinae</taxon>
        <taxon>Leptidea</taxon>
    </lineage>
</organism>
<dbReference type="AlphaFoldDB" id="A0A5E4R414"/>
<keyword evidence="7" id="KW-0131">Cell cycle</keyword>
<evidence type="ECO:0000259" key="10">
    <source>
        <dbReference type="Pfam" id="PF02463"/>
    </source>
</evidence>
<dbReference type="GO" id="GO:0008278">
    <property type="term" value="C:cohesin complex"/>
    <property type="evidence" value="ECO:0007669"/>
    <property type="project" value="InterPro"/>
</dbReference>
<dbReference type="SUPFAM" id="SSF52540">
    <property type="entry name" value="P-loop containing nucleoside triphosphate hydrolases"/>
    <property type="match status" value="1"/>
</dbReference>
<feature type="compositionally biased region" description="Basic residues" evidence="9">
    <location>
        <begin position="508"/>
        <end position="520"/>
    </location>
</feature>
<protein>
    <recommendedName>
        <fullName evidence="10">RecF/RecN/SMC N-terminal domain-containing protein</fullName>
    </recommendedName>
</protein>
<dbReference type="GO" id="GO:0007062">
    <property type="term" value="P:sister chromatid cohesion"/>
    <property type="evidence" value="ECO:0007669"/>
    <property type="project" value="InterPro"/>
</dbReference>
<dbReference type="PANTHER" id="PTHR18937">
    <property type="entry name" value="STRUCTURAL MAINTENANCE OF CHROMOSOMES SMC FAMILY MEMBER"/>
    <property type="match status" value="1"/>
</dbReference>
<dbReference type="GO" id="GO:0005634">
    <property type="term" value="C:nucleus"/>
    <property type="evidence" value="ECO:0007669"/>
    <property type="project" value="UniProtKB-SubCell"/>
</dbReference>
<evidence type="ECO:0000256" key="2">
    <source>
        <dbReference type="ARBA" id="ARBA00004286"/>
    </source>
</evidence>
<dbReference type="Proteomes" id="UP000324832">
    <property type="component" value="Unassembled WGS sequence"/>
</dbReference>
<gene>
    <name evidence="11" type="ORF">LSINAPIS_LOCUS14744</name>
</gene>
<dbReference type="Pfam" id="PF02463">
    <property type="entry name" value="SMC_N"/>
    <property type="match status" value="1"/>
</dbReference>
<evidence type="ECO:0000256" key="3">
    <source>
        <dbReference type="ARBA" id="ARBA00022454"/>
    </source>
</evidence>
<feature type="domain" description="RecF/RecN/SMC N-terminal" evidence="10">
    <location>
        <begin position="4"/>
        <end position="168"/>
    </location>
</feature>
<feature type="region of interest" description="Disordered" evidence="9">
    <location>
        <begin position="485"/>
        <end position="520"/>
    </location>
</feature>
<dbReference type="EMBL" id="FZQP02006937">
    <property type="protein sequence ID" value="VVD05148.1"/>
    <property type="molecule type" value="Genomic_DNA"/>
</dbReference>
<dbReference type="InterPro" id="IPR027417">
    <property type="entry name" value="P-loop_NTPase"/>
</dbReference>
<dbReference type="InterPro" id="IPR028468">
    <property type="entry name" value="Smc1_ABC"/>
</dbReference>
<feature type="coiled-coil region" evidence="8">
    <location>
        <begin position="307"/>
        <end position="393"/>
    </location>
</feature>
<proteinExistence type="predicted"/>
<dbReference type="GO" id="GO:0005524">
    <property type="term" value="F:ATP binding"/>
    <property type="evidence" value="ECO:0007669"/>
    <property type="project" value="InterPro"/>
</dbReference>
<accession>A0A5E4R414</accession>
<name>A0A5E4R414_9NEOP</name>